<reference evidence="1 2" key="1">
    <citation type="submission" date="2019-12" db="EMBL/GenBank/DDBJ databases">
        <title>Spirosoma sp. HMF4905 genome sequencing and assembly.</title>
        <authorList>
            <person name="Kang H."/>
            <person name="Cha I."/>
            <person name="Kim H."/>
            <person name="Joh K."/>
        </authorList>
    </citation>
    <scope>NUCLEOTIDE SEQUENCE [LARGE SCALE GENOMIC DNA]</scope>
    <source>
        <strain evidence="1 2">HMF4905</strain>
    </source>
</reference>
<dbReference type="Proteomes" id="UP000436006">
    <property type="component" value="Unassembled WGS sequence"/>
</dbReference>
<dbReference type="RefSeq" id="WP_157584205.1">
    <property type="nucleotide sequence ID" value="NZ_WPIN01000003.1"/>
</dbReference>
<dbReference type="AlphaFoldDB" id="A0A7K1S7X7"/>
<name>A0A7K1S7X7_9BACT</name>
<evidence type="ECO:0000313" key="2">
    <source>
        <dbReference type="Proteomes" id="UP000436006"/>
    </source>
</evidence>
<gene>
    <name evidence="1" type="ORF">GO755_07855</name>
</gene>
<evidence type="ECO:0000313" key="1">
    <source>
        <dbReference type="EMBL" id="MVM29942.1"/>
    </source>
</evidence>
<proteinExistence type="predicted"/>
<organism evidence="1 2">
    <name type="scientific">Spirosoma arboris</name>
    <dbReference type="NCBI Taxonomy" id="2682092"/>
    <lineage>
        <taxon>Bacteria</taxon>
        <taxon>Pseudomonadati</taxon>
        <taxon>Bacteroidota</taxon>
        <taxon>Cytophagia</taxon>
        <taxon>Cytophagales</taxon>
        <taxon>Cytophagaceae</taxon>
        <taxon>Spirosoma</taxon>
    </lineage>
</organism>
<keyword evidence="2" id="KW-1185">Reference proteome</keyword>
<protein>
    <submittedName>
        <fullName evidence="1">Uncharacterized protein</fullName>
    </submittedName>
</protein>
<accession>A0A7K1S7X7</accession>
<comment type="caution">
    <text evidence="1">The sequence shown here is derived from an EMBL/GenBank/DDBJ whole genome shotgun (WGS) entry which is preliminary data.</text>
</comment>
<dbReference type="EMBL" id="WPIN01000003">
    <property type="protein sequence ID" value="MVM29942.1"/>
    <property type="molecule type" value="Genomic_DNA"/>
</dbReference>
<sequence>MEIPIYQKAEVVYAGVKEGNYSYEDFNGFLYELLAANVLKEPALAIAQRAYDLGTECLSPDERHLLVDGIKEYGMVYCDTCRTVIVVKRNSISPYLFSVHKH</sequence>